<dbReference type="AlphaFoldDB" id="S5RQ03"/>
<comment type="catalytic activity">
    <reaction evidence="3">
        <text>uridine(1911/1915/1917) in 23S rRNA = pseudouridine(1911/1915/1917) in 23S rRNA</text>
        <dbReference type="Rhea" id="RHEA:42524"/>
        <dbReference type="Rhea" id="RHEA-COMP:10097"/>
        <dbReference type="Rhea" id="RHEA-COMP:10098"/>
        <dbReference type="ChEBI" id="CHEBI:65314"/>
        <dbReference type="ChEBI" id="CHEBI:65315"/>
        <dbReference type="EC" id="5.4.99.23"/>
    </reaction>
</comment>
<dbReference type="OrthoDB" id="9785808at2"/>
<comment type="similarity">
    <text evidence="1 6">Belongs to the pseudouridine synthase RluA family.</text>
</comment>
<evidence type="ECO:0000256" key="5">
    <source>
        <dbReference type="PROSITE-ProRule" id="PRU00182"/>
    </source>
</evidence>
<dbReference type="CDD" id="cd00165">
    <property type="entry name" value="S4"/>
    <property type="match status" value="1"/>
</dbReference>
<dbReference type="Gene3D" id="3.30.2350.10">
    <property type="entry name" value="Pseudouridine synthase"/>
    <property type="match status" value="1"/>
</dbReference>
<evidence type="ECO:0000259" key="7">
    <source>
        <dbReference type="SMART" id="SM00363"/>
    </source>
</evidence>
<evidence type="ECO:0000256" key="2">
    <source>
        <dbReference type="ARBA" id="ARBA00023235"/>
    </source>
</evidence>
<dbReference type="InterPro" id="IPR036986">
    <property type="entry name" value="S4_RNA-bd_sf"/>
</dbReference>
<dbReference type="EMBL" id="CP003468">
    <property type="protein sequence ID" value="AGS06963.1"/>
    <property type="molecule type" value="Genomic_DNA"/>
</dbReference>
<dbReference type="InterPro" id="IPR006145">
    <property type="entry name" value="PsdUridine_synth_RsuA/RluA"/>
</dbReference>
<dbReference type="CDD" id="cd02869">
    <property type="entry name" value="PseudoU_synth_RluA_like"/>
    <property type="match status" value="1"/>
</dbReference>
<reference evidence="8 9" key="1">
    <citation type="journal article" date="2013" name="Curr. Biol.">
        <title>Defensive bacteriome symbiont with a drastically reduced genome.</title>
        <authorList>
            <person name="Nakabachi A."/>
            <person name="Ueoka R."/>
            <person name="Oshima K."/>
            <person name="Teta R."/>
            <person name="Mangoni A."/>
            <person name="Gurgui M."/>
            <person name="Oldham N.J."/>
            <person name="van Echten-Deckert G."/>
            <person name="Okamura K."/>
            <person name="Yamamoto K."/>
            <person name="Inoue H."/>
            <person name="Ohkuma M."/>
            <person name="Hongoh Y."/>
            <person name="Miyagishima S.Y."/>
            <person name="Hattori M."/>
            <person name="Piel J."/>
            <person name="Fukatsu T."/>
        </authorList>
    </citation>
    <scope>NUCLEOTIDE SEQUENCE [LARGE SCALE GENOMIC DNA]</scope>
    <source>
        <strain evidence="8 9">DC</strain>
    </source>
</reference>
<dbReference type="PANTHER" id="PTHR21600:SF44">
    <property type="entry name" value="RIBOSOMAL LARGE SUBUNIT PSEUDOURIDINE SYNTHASE D"/>
    <property type="match status" value="1"/>
</dbReference>
<dbReference type="PROSITE" id="PS50889">
    <property type="entry name" value="S4"/>
    <property type="match status" value="1"/>
</dbReference>
<dbReference type="GO" id="GO:0003723">
    <property type="term" value="F:RNA binding"/>
    <property type="evidence" value="ECO:0007669"/>
    <property type="project" value="UniProtKB-KW"/>
</dbReference>
<dbReference type="SMART" id="SM00363">
    <property type="entry name" value="S4"/>
    <property type="match status" value="1"/>
</dbReference>
<dbReference type="SUPFAM" id="SSF55120">
    <property type="entry name" value="Pseudouridine synthase"/>
    <property type="match status" value="1"/>
</dbReference>
<dbReference type="GO" id="GO:0160140">
    <property type="term" value="F:23S rRNA pseudouridine(1911/1915/1917) synthase activity"/>
    <property type="evidence" value="ECO:0007669"/>
    <property type="project" value="UniProtKB-EC"/>
</dbReference>
<dbReference type="HOGENOM" id="CLU_016902_4_0_4"/>
<evidence type="ECO:0000313" key="8">
    <source>
        <dbReference type="EMBL" id="AGS06963.1"/>
    </source>
</evidence>
<keyword evidence="2 6" id="KW-0413">Isomerase</keyword>
<dbReference type="EC" id="5.4.99.-" evidence="6"/>
<keyword evidence="9" id="KW-1185">Reference proteome</keyword>
<feature type="domain" description="RNA-binding S4" evidence="7">
    <location>
        <begin position="39"/>
        <end position="99"/>
    </location>
</feature>
<dbReference type="eggNOG" id="COG0564">
    <property type="taxonomic scope" value="Bacteria"/>
</dbReference>
<evidence type="ECO:0000256" key="4">
    <source>
        <dbReference type="PIRSR" id="PIRSR606225-1"/>
    </source>
</evidence>
<evidence type="ECO:0000256" key="6">
    <source>
        <dbReference type="RuleBase" id="RU362028"/>
    </source>
</evidence>
<evidence type="ECO:0000256" key="3">
    <source>
        <dbReference type="ARBA" id="ARBA00036882"/>
    </source>
</evidence>
<dbReference type="NCBIfam" id="TIGR00005">
    <property type="entry name" value="rluA_subfam"/>
    <property type="match status" value="1"/>
</dbReference>
<dbReference type="InterPro" id="IPR050188">
    <property type="entry name" value="RluA_PseudoU_synthase"/>
</dbReference>
<organism evidence="8 9">
    <name type="scientific">Candidatus Profftella armatura</name>
    <dbReference type="NCBI Taxonomy" id="669502"/>
    <lineage>
        <taxon>Bacteria</taxon>
        <taxon>Pseudomonadati</taxon>
        <taxon>Pseudomonadota</taxon>
        <taxon>Betaproteobacteria</taxon>
        <taxon>Candidatus Profftella</taxon>
    </lineage>
</organism>
<proteinExistence type="inferred from homology"/>
<accession>S5RQ03</accession>
<keyword evidence="5" id="KW-0694">RNA-binding</keyword>
<dbReference type="GeneID" id="301553145"/>
<gene>
    <name evidence="8" type="primary">rluD</name>
    <name evidence="8" type="ORF">SSDC_01370</name>
</gene>
<evidence type="ECO:0000313" key="9">
    <source>
        <dbReference type="Proteomes" id="UP000015216"/>
    </source>
</evidence>
<dbReference type="InterPro" id="IPR020103">
    <property type="entry name" value="PsdUridine_synth_cat_dom_sf"/>
</dbReference>
<dbReference type="STRING" id="669502.SSDC_01370"/>
<sequence length="333" mass="38397">MKNFLNSYFFINKINNNFLKINTILTSIKFCLTKKVNGIRLDKALSLILNQYSRNCIQKWIKLKQILINNKTAEADMIISGYELIIIKPKKNFFLNKTEKKVIKLDIIYEDNEIIILNKSAGLVVHPAIGNLSGTLFDNLLEIYPFLINVPRAGIVHRLDKNSSGLMVVAKSIKSYIHLVNQLKMHIVQRKYLAMVWGIPKLNGMINAAIMRNPHNRIKMTVSKNFNAKPALTYYERLATGIINKKHISLIRCNLKTGRTHQIRVHMQWLGHGIVGDNLYGKKYSKSLIFNRQALHAYKLGLIHPKNNLKLKWRINLPDDISKLITFSGIKWI</sequence>
<feature type="active site" evidence="4">
    <location>
        <position position="160"/>
    </location>
</feature>
<dbReference type="Gene3D" id="3.10.290.10">
    <property type="entry name" value="RNA-binding S4 domain"/>
    <property type="match status" value="1"/>
</dbReference>
<dbReference type="Pfam" id="PF00849">
    <property type="entry name" value="PseudoU_synth_2"/>
    <property type="match status" value="1"/>
</dbReference>
<name>S5RQ03_9PROT</name>
<dbReference type="SUPFAM" id="SSF55174">
    <property type="entry name" value="Alpha-L RNA-binding motif"/>
    <property type="match status" value="1"/>
</dbReference>
<dbReference type="InterPro" id="IPR006225">
    <property type="entry name" value="PsdUridine_synth_RluC/D"/>
</dbReference>
<protein>
    <recommendedName>
        <fullName evidence="6">Pseudouridine synthase</fullName>
        <ecNumber evidence="6">5.4.99.-</ecNumber>
    </recommendedName>
</protein>
<evidence type="ECO:0000256" key="1">
    <source>
        <dbReference type="ARBA" id="ARBA00010876"/>
    </source>
</evidence>
<dbReference type="RefSeq" id="WP_020915538.1">
    <property type="nucleotide sequence ID" value="NC_021885.1"/>
</dbReference>
<dbReference type="Proteomes" id="UP000015216">
    <property type="component" value="Chromosome"/>
</dbReference>
<dbReference type="GO" id="GO:0000455">
    <property type="term" value="P:enzyme-directed rRNA pseudouridine synthesis"/>
    <property type="evidence" value="ECO:0007669"/>
    <property type="project" value="TreeGrafter"/>
</dbReference>
<comment type="catalytic activity">
    <reaction evidence="6">
        <text>a uridine in RNA = a pseudouridine in RNA</text>
        <dbReference type="Rhea" id="RHEA:48348"/>
        <dbReference type="Rhea" id="RHEA-COMP:12068"/>
        <dbReference type="Rhea" id="RHEA-COMP:12069"/>
        <dbReference type="ChEBI" id="CHEBI:65314"/>
        <dbReference type="ChEBI" id="CHEBI:65315"/>
    </reaction>
</comment>
<dbReference type="PANTHER" id="PTHR21600">
    <property type="entry name" value="MITOCHONDRIAL RNA PSEUDOURIDINE SYNTHASE"/>
    <property type="match status" value="1"/>
</dbReference>
<dbReference type="InterPro" id="IPR002942">
    <property type="entry name" value="S4_RNA-bd"/>
</dbReference>
<dbReference type="PATRIC" id="fig|669502.6.peg.267"/>
<dbReference type="KEGG" id="ssdc:SSDC_01370"/>
<comment type="function">
    <text evidence="6">Responsible for synthesis of pseudouridine from uracil.</text>
</comment>